<dbReference type="AlphaFoldDB" id="A0A840B4E1"/>
<dbReference type="EMBL" id="JACIEA010000001">
    <property type="protein sequence ID" value="MBB3943075.1"/>
    <property type="molecule type" value="Genomic_DNA"/>
</dbReference>
<evidence type="ECO:0000313" key="2">
    <source>
        <dbReference type="EMBL" id="MBB3943075.1"/>
    </source>
</evidence>
<dbReference type="CDD" id="cd00093">
    <property type="entry name" value="HTH_XRE"/>
    <property type="match status" value="1"/>
</dbReference>
<dbReference type="SMART" id="SM00530">
    <property type="entry name" value="HTH_XRE"/>
    <property type="match status" value="1"/>
</dbReference>
<name>A0A840B4E1_9SPHN</name>
<feature type="domain" description="HTH cro/C1-type" evidence="1">
    <location>
        <begin position="17"/>
        <end position="71"/>
    </location>
</feature>
<accession>A0A840B4E1</accession>
<comment type="caution">
    <text evidence="2">The sequence shown here is derived from an EMBL/GenBank/DDBJ whole genome shotgun (WGS) entry which is preliminary data.</text>
</comment>
<dbReference type="Gene3D" id="1.10.260.40">
    <property type="entry name" value="lambda repressor-like DNA-binding domains"/>
    <property type="match status" value="1"/>
</dbReference>
<dbReference type="InterPro" id="IPR001387">
    <property type="entry name" value="Cro/C1-type_HTH"/>
</dbReference>
<proteinExistence type="predicted"/>
<dbReference type="GO" id="GO:0003677">
    <property type="term" value="F:DNA binding"/>
    <property type="evidence" value="ECO:0007669"/>
    <property type="project" value="InterPro"/>
</dbReference>
<organism evidence="2 3">
    <name type="scientific">Sphingorhabdus rigui</name>
    <dbReference type="NCBI Taxonomy" id="1282858"/>
    <lineage>
        <taxon>Bacteria</taxon>
        <taxon>Pseudomonadati</taxon>
        <taxon>Pseudomonadota</taxon>
        <taxon>Alphaproteobacteria</taxon>
        <taxon>Sphingomonadales</taxon>
        <taxon>Sphingomonadaceae</taxon>
        <taxon>Sphingorhabdus</taxon>
    </lineage>
</organism>
<dbReference type="RefSeq" id="WP_183941198.1">
    <property type="nucleotide sequence ID" value="NZ_BAABBG010000023.1"/>
</dbReference>
<keyword evidence="3" id="KW-1185">Reference proteome</keyword>
<evidence type="ECO:0000259" key="1">
    <source>
        <dbReference type="PROSITE" id="PS50943"/>
    </source>
</evidence>
<dbReference type="SUPFAM" id="SSF47413">
    <property type="entry name" value="lambda repressor-like DNA-binding domains"/>
    <property type="match status" value="1"/>
</dbReference>
<sequence>MKKSVYSQPYSVFAALLVGARKKAGMRQIELAHKLNKPQSFVSKFECGERRLDVIEFLTIMDALGGDPLALIAETSKALHGYQEC</sequence>
<protein>
    <submittedName>
        <fullName evidence="2">Transcriptional regulator with XRE-family HTH domain</fullName>
    </submittedName>
</protein>
<dbReference type="Pfam" id="PF01381">
    <property type="entry name" value="HTH_3"/>
    <property type="match status" value="1"/>
</dbReference>
<dbReference type="InterPro" id="IPR010982">
    <property type="entry name" value="Lambda_DNA-bd_dom_sf"/>
</dbReference>
<dbReference type="Proteomes" id="UP000581447">
    <property type="component" value="Unassembled WGS sequence"/>
</dbReference>
<dbReference type="PROSITE" id="PS50943">
    <property type="entry name" value="HTH_CROC1"/>
    <property type="match status" value="1"/>
</dbReference>
<gene>
    <name evidence="2" type="ORF">GGR91_001297</name>
</gene>
<reference evidence="2 3" key="1">
    <citation type="submission" date="2020-08" db="EMBL/GenBank/DDBJ databases">
        <title>Genomic Encyclopedia of Type Strains, Phase IV (KMG-IV): sequencing the most valuable type-strain genomes for metagenomic binning, comparative biology and taxonomic classification.</title>
        <authorList>
            <person name="Goeker M."/>
        </authorList>
    </citation>
    <scope>NUCLEOTIDE SEQUENCE [LARGE SCALE GENOMIC DNA]</scope>
    <source>
        <strain evidence="2 3">DSM 29050</strain>
    </source>
</reference>
<evidence type="ECO:0000313" key="3">
    <source>
        <dbReference type="Proteomes" id="UP000581447"/>
    </source>
</evidence>